<feature type="compositionally biased region" description="Polar residues" evidence="9">
    <location>
        <begin position="1"/>
        <end position="10"/>
    </location>
</feature>
<dbReference type="SUPFAM" id="SSF47113">
    <property type="entry name" value="Histone-fold"/>
    <property type="match status" value="1"/>
</dbReference>
<evidence type="ECO:0000256" key="3">
    <source>
        <dbReference type="ARBA" id="ARBA00006564"/>
    </source>
</evidence>
<dbReference type="EMBL" id="KB445637">
    <property type="protein sequence ID" value="EMD69753.1"/>
    <property type="molecule type" value="Genomic_DNA"/>
</dbReference>
<dbReference type="GO" id="GO:0005634">
    <property type="term" value="C:nucleus"/>
    <property type="evidence" value="ECO:0007669"/>
    <property type="project" value="UniProtKB-SubCell"/>
</dbReference>
<comment type="function">
    <text evidence="8">Core component of nucleosome. Nucleosomes wrap and compact DNA into chromatin, limiting DNA accessibility to the cellular machineries which require DNA as a template. Histones thereby play a central role in transcription regulation, DNA repair, DNA replication and chromosomal stability. DNA accessibility is regulated via a complex set of post-translational modifications of histones, also called histone code, and nucleosome remodeling.</text>
</comment>
<dbReference type="RefSeq" id="XP_007694981.1">
    <property type="nucleotide sequence ID" value="XM_007696791.1"/>
</dbReference>
<keyword evidence="7 8" id="KW-0544">Nucleosome core</keyword>
<dbReference type="GeneID" id="19132468"/>
<proteinExistence type="inferred from homology"/>
<keyword evidence="6 8" id="KW-0539">Nucleus</keyword>
<accession>M2SR71</accession>
<gene>
    <name evidence="10" type="ORF">COCSADRAFT_166717</name>
</gene>
<evidence type="ECO:0000313" key="10">
    <source>
        <dbReference type="EMBL" id="EMD69753.1"/>
    </source>
</evidence>
<dbReference type="STRING" id="665912.M2SR71"/>
<dbReference type="InterPro" id="IPR009072">
    <property type="entry name" value="Histone-fold"/>
</dbReference>
<evidence type="ECO:0000256" key="8">
    <source>
        <dbReference type="RuleBase" id="RU000528"/>
    </source>
</evidence>
<comment type="subcellular location">
    <subcellularLocation>
        <location evidence="2">Chromosome</location>
    </subcellularLocation>
    <subcellularLocation>
        <location evidence="1">Nucleus</location>
    </subcellularLocation>
</comment>
<keyword evidence="5 8" id="KW-0238">DNA-binding</keyword>
<comment type="similarity">
    <text evidence="3 8">Belongs to the histone H4 family.</text>
</comment>
<feature type="region of interest" description="Disordered" evidence="9">
    <location>
        <begin position="1"/>
        <end position="65"/>
    </location>
</feature>
<evidence type="ECO:0000256" key="7">
    <source>
        <dbReference type="ARBA" id="ARBA00023269"/>
    </source>
</evidence>
<dbReference type="OrthoDB" id="3919494at2759"/>
<name>M2SR71_COCSN</name>
<keyword evidence="4 8" id="KW-0158">Chromosome</keyword>
<organism evidence="10 11">
    <name type="scientific">Cochliobolus sativus (strain ND90Pr / ATCC 201652)</name>
    <name type="common">Common root rot and spot blotch fungus</name>
    <name type="synonym">Bipolaris sorokiniana</name>
    <dbReference type="NCBI Taxonomy" id="665912"/>
    <lineage>
        <taxon>Eukaryota</taxon>
        <taxon>Fungi</taxon>
        <taxon>Dikarya</taxon>
        <taxon>Ascomycota</taxon>
        <taxon>Pezizomycotina</taxon>
        <taxon>Dothideomycetes</taxon>
        <taxon>Pleosporomycetidae</taxon>
        <taxon>Pleosporales</taxon>
        <taxon>Pleosporineae</taxon>
        <taxon>Pleosporaceae</taxon>
        <taxon>Bipolaris</taxon>
    </lineage>
</organism>
<evidence type="ECO:0000256" key="5">
    <source>
        <dbReference type="ARBA" id="ARBA00023125"/>
    </source>
</evidence>
<evidence type="ECO:0000256" key="9">
    <source>
        <dbReference type="SAM" id="MobiDB-lite"/>
    </source>
</evidence>
<dbReference type="CDD" id="cd22912">
    <property type="entry name" value="HFD_H4"/>
    <property type="match status" value="1"/>
</dbReference>
<evidence type="ECO:0000256" key="1">
    <source>
        <dbReference type="ARBA" id="ARBA00004123"/>
    </source>
</evidence>
<evidence type="ECO:0000256" key="6">
    <source>
        <dbReference type="ARBA" id="ARBA00023242"/>
    </source>
</evidence>
<reference evidence="10 11" key="1">
    <citation type="journal article" date="2012" name="PLoS Pathog.">
        <title>Diverse lifestyles and strategies of plant pathogenesis encoded in the genomes of eighteen Dothideomycetes fungi.</title>
        <authorList>
            <person name="Ohm R.A."/>
            <person name="Feau N."/>
            <person name="Henrissat B."/>
            <person name="Schoch C.L."/>
            <person name="Horwitz B.A."/>
            <person name="Barry K.W."/>
            <person name="Condon B.J."/>
            <person name="Copeland A.C."/>
            <person name="Dhillon B."/>
            <person name="Glaser F."/>
            <person name="Hesse C.N."/>
            <person name="Kosti I."/>
            <person name="LaButti K."/>
            <person name="Lindquist E.A."/>
            <person name="Lucas S."/>
            <person name="Salamov A.A."/>
            <person name="Bradshaw R.E."/>
            <person name="Ciuffetti L."/>
            <person name="Hamelin R.C."/>
            <person name="Kema G.H.J."/>
            <person name="Lawrence C."/>
            <person name="Scott J.A."/>
            <person name="Spatafora J.W."/>
            <person name="Turgeon B.G."/>
            <person name="de Wit P.J.G.M."/>
            <person name="Zhong S."/>
            <person name="Goodwin S.B."/>
            <person name="Grigoriev I.V."/>
        </authorList>
    </citation>
    <scope>NUCLEOTIDE SEQUENCE [LARGE SCALE GENOMIC DNA]</scope>
    <source>
        <strain evidence="11">ND90Pr / ATCC 201652</strain>
    </source>
</reference>
<dbReference type="Proteomes" id="UP000016934">
    <property type="component" value="Unassembled WGS sequence"/>
</dbReference>
<reference evidence="11" key="2">
    <citation type="journal article" date="2013" name="PLoS Genet.">
        <title>Comparative genome structure, secondary metabolite, and effector coding capacity across Cochliobolus pathogens.</title>
        <authorList>
            <person name="Condon B.J."/>
            <person name="Leng Y."/>
            <person name="Wu D."/>
            <person name="Bushley K.E."/>
            <person name="Ohm R.A."/>
            <person name="Otillar R."/>
            <person name="Martin J."/>
            <person name="Schackwitz W."/>
            <person name="Grimwood J."/>
            <person name="MohdZainudin N."/>
            <person name="Xue C."/>
            <person name="Wang R."/>
            <person name="Manning V.A."/>
            <person name="Dhillon B."/>
            <person name="Tu Z.J."/>
            <person name="Steffenson B.J."/>
            <person name="Salamov A."/>
            <person name="Sun H."/>
            <person name="Lowry S."/>
            <person name="LaButti K."/>
            <person name="Han J."/>
            <person name="Copeland A."/>
            <person name="Lindquist E."/>
            <person name="Barry K."/>
            <person name="Schmutz J."/>
            <person name="Baker S.E."/>
            <person name="Ciuffetti L.M."/>
            <person name="Grigoriev I.V."/>
            <person name="Zhong S."/>
            <person name="Turgeon B.G."/>
        </authorList>
    </citation>
    <scope>NUCLEOTIDE SEQUENCE [LARGE SCALE GENOMIC DNA]</scope>
    <source>
        <strain evidence="11">ND90Pr / ATCC 201652</strain>
    </source>
</reference>
<dbReference type="OMA" id="PIYGFEP"/>
<protein>
    <recommendedName>
        <fullName evidence="8">Histone H4</fullName>
    </recommendedName>
</protein>
<dbReference type="AlphaFoldDB" id="M2SR71"/>
<dbReference type="Gene3D" id="1.10.20.10">
    <property type="entry name" value="Histone, subunit A"/>
    <property type="match status" value="1"/>
</dbReference>
<dbReference type="InterPro" id="IPR001951">
    <property type="entry name" value="Histone_H4"/>
</dbReference>
<comment type="subunit">
    <text evidence="8">The nucleosome is a histone octamer containing two molecules each of H2A, H2B, H3 and H4 assembled in one H3-H4 heterotetramer and two H2A-H2B heterodimers. The octamer wraps approximately 147 bp of DNA.</text>
</comment>
<evidence type="ECO:0000256" key="2">
    <source>
        <dbReference type="ARBA" id="ARBA00004286"/>
    </source>
</evidence>
<dbReference type="GO" id="GO:0046982">
    <property type="term" value="F:protein heterodimerization activity"/>
    <property type="evidence" value="ECO:0007669"/>
    <property type="project" value="InterPro"/>
</dbReference>
<sequence>MSTQRPNQFSAIPRYTGASSTPRPQPPSSSTPSRATQLGLGLGRGASGLGKSVLGRPKGPMKRHMKIQRDSIHGITKGDIRRLARRGGVKRISAIVYSDIRQALRERLALILKDICAIIDSSGRQTVAVTDVVFALQRLGNPIYGFEPSFLRQR</sequence>
<dbReference type="GO" id="GO:0003677">
    <property type="term" value="F:DNA binding"/>
    <property type="evidence" value="ECO:0007669"/>
    <property type="project" value="UniProtKB-KW"/>
</dbReference>
<dbReference type="GO" id="GO:0000786">
    <property type="term" value="C:nucleosome"/>
    <property type="evidence" value="ECO:0007669"/>
    <property type="project" value="UniProtKB-KW"/>
</dbReference>
<dbReference type="GO" id="GO:0030527">
    <property type="term" value="F:structural constituent of chromatin"/>
    <property type="evidence" value="ECO:0007669"/>
    <property type="project" value="InterPro"/>
</dbReference>
<keyword evidence="11" id="KW-1185">Reference proteome</keyword>
<dbReference type="SMART" id="SM00417">
    <property type="entry name" value="H4"/>
    <property type="match status" value="1"/>
</dbReference>
<dbReference type="PANTHER" id="PTHR10484">
    <property type="entry name" value="HISTONE H4"/>
    <property type="match status" value="1"/>
</dbReference>
<dbReference type="HOGENOM" id="CLU_109117_0_1_1"/>
<feature type="compositionally biased region" description="Low complexity" evidence="9">
    <location>
        <begin position="30"/>
        <end position="39"/>
    </location>
</feature>
<dbReference type="PRINTS" id="PR00623">
    <property type="entry name" value="HISTONEH4"/>
</dbReference>
<dbReference type="eggNOG" id="KOG3467">
    <property type="taxonomic scope" value="Eukaryota"/>
</dbReference>
<dbReference type="KEGG" id="bsc:COCSADRAFT_166717"/>
<evidence type="ECO:0000313" key="11">
    <source>
        <dbReference type="Proteomes" id="UP000016934"/>
    </source>
</evidence>
<evidence type="ECO:0000256" key="4">
    <source>
        <dbReference type="ARBA" id="ARBA00022454"/>
    </source>
</evidence>